<proteinExistence type="predicted"/>
<sequence length="228" mass="24482">MTTLHFTLESREGHTPVAFDVADFVIAGWAGRNKEAMEHHIRELEALGVARPAATPTYYRVAAARLTTAARIEDAGTDGSGEVEALLIAADGKLHVGVGSDHTDRKVEAYGVTVSKQVCDKPVATTVWPFEEVADHWDDLILRSYAVIDGERVLYQEGPISGLLAPKDLIAGWATDGRLPDGTAMFGGTMPAIGAVRPATRFEGELEDPVLQRKIGFGYDVKTLPVAG</sequence>
<dbReference type="Pfam" id="PF11010">
    <property type="entry name" value="DUF2848"/>
    <property type="match status" value="1"/>
</dbReference>
<comment type="caution">
    <text evidence="1">The sequence shown here is derived from an EMBL/GenBank/DDBJ whole genome shotgun (WGS) entry which is preliminary data.</text>
</comment>
<organism evidence="1 2">
    <name type="scientific">Rhizobium lusitanum</name>
    <dbReference type="NCBI Taxonomy" id="293958"/>
    <lineage>
        <taxon>Bacteria</taxon>
        <taxon>Pseudomonadati</taxon>
        <taxon>Pseudomonadota</taxon>
        <taxon>Alphaproteobacteria</taxon>
        <taxon>Hyphomicrobiales</taxon>
        <taxon>Rhizobiaceae</taxon>
        <taxon>Rhizobium/Agrobacterium group</taxon>
        <taxon>Rhizobium</taxon>
    </lineage>
</organism>
<dbReference type="Proteomes" id="UP000483035">
    <property type="component" value="Unassembled WGS sequence"/>
</dbReference>
<gene>
    <name evidence="1" type="ORF">GR212_06485</name>
</gene>
<evidence type="ECO:0000313" key="1">
    <source>
        <dbReference type="EMBL" id="NEI69218.1"/>
    </source>
</evidence>
<dbReference type="AlphaFoldDB" id="A0A6L9U3X6"/>
<evidence type="ECO:0000313" key="2">
    <source>
        <dbReference type="Proteomes" id="UP000483035"/>
    </source>
</evidence>
<name>A0A6L9U3X6_9HYPH</name>
<reference evidence="1 2" key="1">
    <citation type="submission" date="2019-12" db="EMBL/GenBank/DDBJ databases">
        <title>Rhizobium genotypes associated with high levels of biological nitrogen fixation by grain legumes in a temperate-maritime cropping system.</title>
        <authorList>
            <person name="Maluk M."/>
            <person name="Francesc Ferrando Molina F."/>
            <person name="Lopez Del Egido L."/>
            <person name="Lafos M."/>
            <person name="Langarica-Fuentes A."/>
            <person name="Gebre Yohannes G."/>
            <person name="Young M.W."/>
            <person name="Martin P."/>
            <person name="Gantlett R."/>
            <person name="Kenicer G."/>
            <person name="Hawes C."/>
            <person name="Begg G.S."/>
            <person name="Quilliam R.S."/>
            <person name="Squire G.R."/>
            <person name="Poole P.S."/>
            <person name="Young P.W."/>
            <person name="Iannetta P.M."/>
            <person name="James E.K."/>
        </authorList>
    </citation>
    <scope>NUCLEOTIDE SEQUENCE [LARGE SCALE GENOMIC DNA]</scope>
    <source>
        <strain evidence="1 2">JHI1118</strain>
    </source>
</reference>
<dbReference type="GO" id="GO:0003824">
    <property type="term" value="F:catalytic activity"/>
    <property type="evidence" value="ECO:0007669"/>
    <property type="project" value="InterPro"/>
</dbReference>
<dbReference type="InterPro" id="IPR036663">
    <property type="entry name" value="Fumarylacetoacetase_C_sf"/>
</dbReference>
<accession>A0A6L9U3X6</accession>
<dbReference type="RefSeq" id="WP_163985634.1">
    <property type="nucleotide sequence ID" value="NZ_WUEY01000002.1"/>
</dbReference>
<dbReference type="InterPro" id="IPR021269">
    <property type="entry name" value="DUF2848"/>
</dbReference>
<dbReference type="SUPFAM" id="SSF56529">
    <property type="entry name" value="FAH"/>
    <property type="match status" value="1"/>
</dbReference>
<protein>
    <submittedName>
        <fullName evidence="1">DUF2848 domain-containing protein</fullName>
    </submittedName>
</protein>
<dbReference type="EMBL" id="WUEY01000002">
    <property type="protein sequence ID" value="NEI69218.1"/>
    <property type="molecule type" value="Genomic_DNA"/>
</dbReference>